<feature type="region of interest" description="Disordered" evidence="1">
    <location>
        <begin position="108"/>
        <end position="130"/>
    </location>
</feature>
<sequence>MGDTVPGSTKDTTKTDSTQNDSDKGLINLDLLNTNDPDNVLKLDIGDQEVLGIGLGGTVTDSSKDTTKIDSTQNDSDKGLINLDLLNTNDPDNVLKLDIGDQEILGIGLGGTVPDSTKDTTKTDSTQNDSDKGLINLDLLNANDPDNVLKLDIGDQEVLGIGLGGTVPDSSKDITKSDSTQNHSDKGLINLDLLNTNDPDNVLKLDIGDQEVLGIGLGGTVPDSSKDTTKTYNTQTENDKGLITLDLLNTNDPDNVLNLDIGDQEILGIGLGDT</sequence>
<dbReference type="EMBL" id="CAJQZP010000478">
    <property type="protein sequence ID" value="CAG4963697.1"/>
    <property type="molecule type" value="Genomic_DNA"/>
</dbReference>
<organism evidence="2 3">
    <name type="scientific">Parnassius apollo</name>
    <name type="common">Apollo butterfly</name>
    <name type="synonym">Papilio apollo</name>
    <dbReference type="NCBI Taxonomy" id="110799"/>
    <lineage>
        <taxon>Eukaryota</taxon>
        <taxon>Metazoa</taxon>
        <taxon>Ecdysozoa</taxon>
        <taxon>Arthropoda</taxon>
        <taxon>Hexapoda</taxon>
        <taxon>Insecta</taxon>
        <taxon>Pterygota</taxon>
        <taxon>Neoptera</taxon>
        <taxon>Endopterygota</taxon>
        <taxon>Lepidoptera</taxon>
        <taxon>Glossata</taxon>
        <taxon>Ditrysia</taxon>
        <taxon>Papilionoidea</taxon>
        <taxon>Papilionidae</taxon>
        <taxon>Parnassiinae</taxon>
        <taxon>Parnassini</taxon>
        <taxon>Parnassius</taxon>
        <taxon>Parnassius</taxon>
    </lineage>
</organism>
<feature type="region of interest" description="Disordered" evidence="1">
    <location>
        <begin position="1"/>
        <end position="24"/>
    </location>
</feature>
<name>A0A8S3WJE9_PARAO</name>
<gene>
    <name evidence="2" type="ORF">PAPOLLO_LOCUS7044</name>
</gene>
<dbReference type="OrthoDB" id="6926865at2759"/>
<keyword evidence="3" id="KW-1185">Reference proteome</keyword>
<evidence type="ECO:0000313" key="3">
    <source>
        <dbReference type="Proteomes" id="UP000691718"/>
    </source>
</evidence>
<accession>A0A8S3WJE9</accession>
<proteinExistence type="predicted"/>
<comment type="caution">
    <text evidence="2">The sequence shown here is derived from an EMBL/GenBank/DDBJ whole genome shotgun (WGS) entry which is preliminary data.</text>
</comment>
<evidence type="ECO:0000313" key="2">
    <source>
        <dbReference type="EMBL" id="CAG4963697.1"/>
    </source>
</evidence>
<protein>
    <submittedName>
        <fullName evidence="2">(apollo) hypothetical protein</fullName>
    </submittedName>
</protein>
<evidence type="ECO:0000256" key="1">
    <source>
        <dbReference type="SAM" id="MobiDB-lite"/>
    </source>
</evidence>
<dbReference type="AlphaFoldDB" id="A0A8S3WJE9"/>
<feature type="compositionally biased region" description="Low complexity" evidence="1">
    <location>
        <begin position="15"/>
        <end position="24"/>
    </location>
</feature>
<reference evidence="2" key="1">
    <citation type="submission" date="2021-04" db="EMBL/GenBank/DDBJ databases">
        <authorList>
            <person name="Tunstrom K."/>
        </authorList>
    </citation>
    <scope>NUCLEOTIDE SEQUENCE</scope>
</reference>
<dbReference type="Proteomes" id="UP000691718">
    <property type="component" value="Unassembled WGS sequence"/>
</dbReference>